<proteinExistence type="predicted"/>
<dbReference type="GO" id="GO:0042054">
    <property type="term" value="F:histone methyltransferase activity"/>
    <property type="evidence" value="ECO:0007669"/>
    <property type="project" value="InterPro"/>
</dbReference>
<evidence type="ECO:0000256" key="4">
    <source>
        <dbReference type="ARBA" id="ARBA00022603"/>
    </source>
</evidence>
<keyword evidence="4" id="KW-0489">Methyltransferase</keyword>
<evidence type="ECO:0000313" key="9">
    <source>
        <dbReference type="EMBL" id="KAJ1356293.1"/>
    </source>
</evidence>
<comment type="caution">
    <text evidence="9">The sequence shown here is derived from an EMBL/GenBank/DDBJ whole genome shotgun (WGS) entry which is preliminary data.</text>
</comment>
<dbReference type="GO" id="GO:0032259">
    <property type="term" value="P:methylation"/>
    <property type="evidence" value="ECO:0007669"/>
    <property type="project" value="UniProtKB-KW"/>
</dbReference>
<gene>
    <name evidence="9" type="ORF">KIN20_013985</name>
</gene>
<evidence type="ECO:0000259" key="8">
    <source>
        <dbReference type="PROSITE" id="PS51215"/>
    </source>
</evidence>
<keyword evidence="3" id="KW-0158">Chromosome</keyword>
<dbReference type="InterPro" id="IPR001214">
    <property type="entry name" value="SET_dom"/>
</dbReference>
<dbReference type="GO" id="GO:0005634">
    <property type="term" value="C:nucleus"/>
    <property type="evidence" value="ECO:0007669"/>
    <property type="project" value="UniProtKB-SubCell"/>
</dbReference>
<organism evidence="9 10">
    <name type="scientific">Parelaphostrongylus tenuis</name>
    <name type="common">Meningeal worm</name>
    <dbReference type="NCBI Taxonomy" id="148309"/>
    <lineage>
        <taxon>Eukaryota</taxon>
        <taxon>Metazoa</taxon>
        <taxon>Ecdysozoa</taxon>
        <taxon>Nematoda</taxon>
        <taxon>Chromadorea</taxon>
        <taxon>Rhabditida</taxon>
        <taxon>Rhabditina</taxon>
        <taxon>Rhabditomorpha</taxon>
        <taxon>Strongyloidea</taxon>
        <taxon>Metastrongylidae</taxon>
        <taxon>Parelaphostrongylus</taxon>
    </lineage>
</organism>
<evidence type="ECO:0000256" key="3">
    <source>
        <dbReference type="ARBA" id="ARBA00022454"/>
    </source>
</evidence>
<dbReference type="SUPFAM" id="SSF82199">
    <property type="entry name" value="SET domain"/>
    <property type="match status" value="1"/>
</dbReference>
<dbReference type="InterPro" id="IPR050777">
    <property type="entry name" value="SET2_Histone-Lys_MeTrsfase"/>
</dbReference>
<dbReference type="EMBL" id="JAHQIW010002781">
    <property type="protein sequence ID" value="KAJ1356293.1"/>
    <property type="molecule type" value="Genomic_DNA"/>
</dbReference>
<name>A0AAD5QLD0_PARTN</name>
<reference evidence="9" key="1">
    <citation type="submission" date="2021-06" db="EMBL/GenBank/DDBJ databases">
        <title>Parelaphostrongylus tenuis whole genome reference sequence.</title>
        <authorList>
            <person name="Garwood T.J."/>
            <person name="Larsen P.A."/>
            <person name="Fountain-Jones N.M."/>
            <person name="Garbe J.R."/>
            <person name="Macchietto M.G."/>
            <person name="Kania S.A."/>
            <person name="Gerhold R.W."/>
            <person name="Richards J.E."/>
            <person name="Wolf T.M."/>
        </authorList>
    </citation>
    <scope>NUCLEOTIDE SEQUENCE</scope>
    <source>
        <strain evidence="9">MNPRO001-30</strain>
        <tissue evidence="9">Meninges</tissue>
    </source>
</reference>
<feature type="domain" description="AWS" evidence="8">
    <location>
        <begin position="41"/>
        <end position="91"/>
    </location>
</feature>
<dbReference type="InterPro" id="IPR046341">
    <property type="entry name" value="SET_dom_sf"/>
</dbReference>
<evidence type="ECO:0000256" key="2">
    <source>
        <dbReference type="ARBA" id="ARBA00004286"/>
    </source>
</evidence>
<dbReference type="InterPro" id="IPR006560">
    <property type="entry name" value="AWS_dom"/>
</dbReference>
<keyword evidence="5" id="KW-0808">Transferase</keyword>
<evidence type="ECO:0000256" key="5">
    <source>
        <dbReference type="ARBA" id="ARBA00022679"/>
    </source>
</evidence>
<dbReference type="PANTHER" id="PTHR22884">
    <property type="entry name" value="SET DOMAIN PROTEINS"/>
    <property type="match status" value="1"/>
</dbReference>
<dbReference type="GO" id="GO:0005694">
    <property type="term" value="C:chromosome"/>
    <property type="evidence" value="ECO:0007669"/>
    <property type="project" value="UniProtKB-SubCell"/>
</dbReference>
<evidence type="ECO:0000313" key="10">
    <source>
        <dbReference type="Proteomes" id="UP001196413"/>
    </source>
</evidence>
<keyword evidence="7" id="KW-0539">Nucleus</keyword>
<keyword evidence="10" id="KW-1185">Reference proteome</keyword>
<evidence type="ECO:0000256" key="7">
    <source>
        <dbReference type="ARBA" id="ARBA00023242"/>
    </source>
</evidence>
<dbReference type="PROSITE" id="PS51215">
    <property type="entry name" value="AWS"/>
    <property type="match status" value="1"/>
</dbReference>
<comment type="subcellular location">
    <subcellularLocation>
        <location evidence="2">Chromosome</location>
    </subcellularLocation>
    <subcellularLocation>
        <location evidence="1">Nucleus</location>
    </subcellularLocation>
</comment>
<protein>
    <recommendedName>
        <fullName evidence="8">AWS domain-containing protein</fullName>
    </recommendedName>
</protein>
<dbReference type="SMART" id="SM00570">
    <property type="entry name" value="AWS"/>
    <property type="match status" value="1"/>
</dbReference>
<sequence length="263" mass="29623">MERNLVVLRPSIGYKPEKYTKIKTSVYHRSYPRPRLEGCKKSHCMCDCPATDNDLCGPNSKCTNRATLQECPEACEAIGGGCSNREVSRRKVNRAVEIREAPGKSMGAFAIQDIPKRSFIAEYAGEIISTEEKNPRIAEFIAHRNVKEKHYMMALDGERTIDCKEKGNLTSPNCKVEIVQVVVSKKTRPNGVYMKYDKRIMIYTTKDVPAGENRTRLSLCPGARALSRCIADARLAITLSTLQRIILQHILVDHPIPNICQRD</sequence>
<keyword evidence="6" id="KW-0949">S-adenosyl-L-methionine</keyword>
<dbReference type="Gene3D" id="2.170.270.10">
    <property type="entry name" value="SET domain"/>
    <property type="match status" value="1"/>
</dbReference>
<accession>A0AAD5QLD0</accession>
<evidence type="ECO:0000256" key="1">
    <source>
        <dbReference type="ARBA" id="ARBA00004123"/>
    </source>
</evidence>
<dbReference type="AlphaFoldDB" id="A0AAD5QLD0"/>
<evidence type="ECO:0000256" key="6">
    <source>
        <dbReference type="ARBA" id="ARBA00022691"/>
    </source>
</evidence>
<dbReference type="Pfam" id="PF00856">
    <property type="entry name" value="SET"/>
    <property type="match status" value="1"/>
</dbReference>
<dbReference type="SMART" id="SM00317">
    <property type="entry name" value="SET"/>
    <property type="match status" value="1"/>
</dbReference>
<dbReference type="Proteomes" id="UP001196413">
    <property type="component" value="Unassembled WGS sequence"/>
</dbReference>